<dbReference type="Proteomes" id="UP000001307">
    <property type="component" value="Unassembled WGS sequence"/>
</dbReference>
<evidence type="ECO:0000313" key="3">
    <source>
        <dbReference type="Proteomes" id="UP000001307"/>
    </source>
</evidence>
<dbReference type="EMBL" id="FN653034">
    <property type="protein sequence ID" value="CBY09042.1"/>
    <property type="molecule type" value="Genomic_DNA"/>
</dbReference>
<dbReference type="AlphaFoldDB" id="E4XBR7"/>
<dbReference type="InterPro" id="IPR057428">
    <property type="entry name" value="EFHB_EF-hand_C"/>
</dbReference>
<proteinExistence type="predicted"/>
<evidence type="ECO:0000259" key="1">
    <source>
        <dbReference type="Pfam" id="PF25325"/>
    </source>
</evidence>
<sequence>MEMAAVLSSSIPESDYDAVQAPLGKSTSIDPSLRSKTFGIATKASESLKTIMNIPAAPVTEELRQMYIRSHHHYDVGERLDRRYNPEHFSSNKVFGLETEHDISGSQTKASLLVPYKPVDNGRVARFQQRRKDLIGVPLDPIKDSMKVSEDHCFGFVELPDDHDVAYLLHRGSFDVFKTSLHNINGIIKSVRLNLKKANYCKFESLQRSLTNDNPARVLHNLQKCLFPISDDQLASILVFFTDENGQVDSKNFLNALDWRIPLSIPESFTQNAADQVSTARNNLSKMSDAIDEKLNSTYTKDWNSYGVPSLRSDLPPPRIRRVADKKNYGDEGTAGVLTNPSIMEAHGVFTSDLYEPRTMTDILDLYKAIGVQVDVSQLEMLWKEHSDSNSELSFVDVDRLIQST</sequence>
<name>E4XBR7_OIKDI</name>
<organism evidence="2">
    <name type="scientific">Oikopleura dioica</name>
    <name type="common">Tunicate</name>
    <dbReference type="NCBI Taxonomy" id="34765"/>
    <lineage>
        <taxon>Eukaryota</taxon>
        <taxon>Metazoa</taxon>
        <taxon>Chordata</taxon>
        <taxon>Tunicata</taxon>
        <taxon>Appendicularia</taxon>
        <taxon>Copelata</taxon>
        <taxon>Oikopleuridae</taxon>
        <taxon>Oikopleura</taxon>
    </lineage>
</organism>
<accession>E4XBR7</accession>
<dbReference type="Pfam" id="PF25325">
    <property type="entry name" value="EF-hand_EFHB_C"/>
    <property type="match status" value="1"/>
</dbReference>
<feature type="domain" description="EFHB C-terminal EF-hand" evidence="1">
    <location>
        <begin position="338"/>
        <end position="393"/>
    </location>
</feature>
<reference evidence="2" key="1">
    <citation type="journal article" date="2010" name="Science">
        <title>Plasticity of animal genome architecture unmasked by rapid evolution of a pelagic tunicate.</title>
        <authorList>
            <person name="Denoeud F."/>
            <person name="Henriet S."/>
            <person name="Mungpakdee S."/>
            <person name="Aury J.M."/>
            <person name="Da Silva C."/>
            <person name="Brinkmann H."/>
            <person name="Mikhaleva J."/>
            <person name="Olsen L.C."/>
            <person name="Jubin C."/>
            <person name="Canestro C."/>
            <person name="Bouquet J.M."/>
            <person name="Danks G."/>
            <person name="Poulain J."/>
            <person name="Campsteijn C."/>
            <person name="Adamski M."/>
            <person name="Cross I."/>
            <person name="Yadetie F."/>
            <person name="Muffato M."/>
            <person name="Louis A."/>
            <person name="Butcher S."/>
            <person name="Tsagkogeorga G."/>
            <person name="Konrad A."/>
            <person name="Singh S."/>
            <person name="Jensen M.F."/>
            <person name="Cong E.H."/>
            <person name="Eikeseth-Otteraa H."/>
            <person name="Noel B."/>
            <person name="Anthouard V."/>
            <person name="Porcel B.M."/>
            <person name="Kachouri-Lafond R."/>
            <person name="Nishino A."/>
            <person name="Ugolini M."/>
            <person name="Chourrout P."/>
            <person name="Nishida H."/>
            <person name="Aasland R."/>
            <person name="Huzurbazar S."/>
            <person name="Westhof E."/>
            <person name="Delsuc F."/>
            <person name="Lehrach H."/>
            <person name="Reinhardt R."/>
            <person name="Weissenbach J."/>
            <person name="Roy S.W."/>
            <person name="Artiguenave F."/>
            <person name="Postlethwait J.H."/>
            <person name="Manak J.R."/>
            <person name="Thompson E.M."/>
            <person name="Jaillon O."/>
            <person name="Du Pasquier L."/>
            <person name="Boudinot P."/>
            <person name="Liberles D.A."/>
            <person name="Volff J.N."/>
            <person name="Philippe H."/>
            <person name="Lenhard B."/>
            <person name="Roest Crollius H."/>
            <person name="Wincker P."/>
            <person name="Chourrout D."/>
        </authorList>
    </citation>
    <scope>NUCLEOTIDE SEQUENCE [LARGE SCALE GENOMIC DNA]</scope>
</reference>
<dbReference type="InParanoid" id="E4XBR7"/>
<keyword evidence="3" id="KW-1185">Reference proteome</keyword>
<protein>
    <recommendedName>
        <fullName evidence="1">EFHB C-terminal EF-hand domain-containing protein</fullName>
    </recommendedName>
</protein>
<evidence type="ECO:0000313" key="2">
    <source>
        <dbReference type="EMBL" id="CBY09042.1"/>
    </source>
</evidence>
<dbReference type="OrthoDB" id="2096280at2759"/>
<gene>
    <name evidence="2" type="ORF">GSOID_T00006573001</name>
</gene>